<evidence type="ECO:0000313" key="2">
    <source>
        <dbReference type="Proteomes" id="UP001056120"/>
    </source>
</evidence>
<evidence type="ECO:0000313" key="1">
    <source>
        <dbReference type="EMBL" id="KAI3756794.1"/>
    </source>
</evidence>
<reference evidence="2" key="1">
    <citation type="journal article" date="2022" name="Mol. Ecol. Resour.">
        <title>The genomes of chicory, endive, great burdock and yacon provide insights into Asteraceae palaeo-polyploidization history and plant inulin production.</title>
        <authorList>
            <person name="Fan W."/>
            <person name="Wang S."/>
            <person name="Wang H."/>
            <person name="Wang A."/>
            <person name="Jiang F."/>
            <person name="Liu H."/>
            <person name="Zhao H."/>
            <person name="Xu D."/>
            <person name="Zhang Y."/>
        </authorList>
    </citation>
    <scope>NUCLEOTIDE SEQUENCE [LARGE SCALE GENOMIC DNA]</scope>
    <source>
        <strain evidence="2">cv. Yunnan</strain>
    </source>
</reference>
<keyword evidence="2" id="KW-1185">Reference proteome</keyword>
<gene>
    <name evidence="1" type="ORF">L1987_56617</name>
</gene>
<dbReference type="EMBL" id="CM042035">
    <property type="protein sequence ID" value="KAI3756794.1"/>
    <property type="molecule type" value="Genomic_DNA"/>
</dbReference>
<protein>
    <submittedName>
        <fullName evidence="1">Uncharacterized protein</fullName>
    </submittedName>
</protein>
<accession>A0ACB9ECX5</accession>
<name>A0ACB9ECX5_9ASTR</name>
<comment type="caution">
    <text evidence="1">The sequence shown here is derived from an EMBL/GenBank/DDBJ whole genome shotgun (WGS) entry which is preliminary data.</text>
</comment>
<dbReference type="Proteomes" id="UP001056120">
    <property type="component" value="Linkage Group LG18"/>
</dbReference>
<reference evidence="1 2" key="2">
    <citation type="journal article" date="2022" name="Mol. Ecol. Resour.">
        <title>The genomes of chicory, endive, great burdock and yacon provide insights into Asteraceae paleo-polyploidization history and plant inulin production.</title>
        <authorList>
            <person name="Fan W."/>
            <person name="Wang S."/>
            <person name="Wang H."/>
            <person name="Wang A."/>
            <person name="Jiang F."/>
            <person name="Liu H."/>
            <person name="Zhao H."/>
            <person name="Xu D."/>
            <person name="Zhang Y."/>
        </authorList>
    </citation>
    <scope>NUCLEOTIDE SEQUENCE [LARGE SCALE GENOMIC DNA]</scope>
    <source>
        <strain evidence="2">cv. Yunnan</strain>
        <tissue evidence="1">Leaves</tissue>
    </source>
</reference>
<proteinExistence type="predicted"/>
<organism evidence="1 2">
    <name type="scientific">Smallanthus sonchifolius</name>
    <dbReference type="NCBI Taxonomy" id="185202"/>
    <lineage>
        <taxon>Eukaryota</taxon>
        <taxon>Viridiplantae</taxon>
        <taxon>Streptophyta</taxon>
        <taxon>Embryophyta</taxon>
        <taxon>Tracheophyta</taxon>
        <taxon>Spermatophyta</taxon>
        <taxon>Magnoliopsida</taxon>
        <taxon>eudicotyledons</taxon>
        <taxon>Gunneridae</taxon>
        <taxon>Pentapetalae</taxon>
        <taxon>asterids</taxon>
        <taxon>campanulids</taxon>
        <taxon>Asterales</taxon>
        <taxon>Asteraceae</taxon>
        <taxon>Asteroideae</taxon>
        <taxon>Heliantheae alliance</taxon>
        <taxon>Millerieae</taxon>
        <taxon>Smallanthus</taxon>
    </lineage>
</organism>
<sequence length="103" mass="11627">MLLCINSKKNHIMVMPILHKYANEDVSLGAWFIGLDIEHIDDRNMCCGTSPECEWKAETGGMCIASFDWSCSGICKSVERIKEVHKKCGENHAALWNRPTLKS</sequence>